<evidence type="ECO:0008006" key="3">
    <source>
        <dbReference type="Google" id="ProtNLM"/>
    </source>
</evidence>
<name>A0ABP8MVZ9_9BACT</name>
<dbReference type="SUPFAM" id="SSF52540">
    <property type="entry name" value="P-loop containing nucleoside triphosphate hydrolases"/>
    <property type="match status" value="1"/>
</dbReference>
<keyword evidence="2" id="KW-1185">Reference proteome</keyword>
<proteinExistence type="predicted"/>
<protein>
    <recommendedName>
        <fullName evidence="3">ATP-binding protein</fullName>
    </recommendedName>
</protein>
<dbReference type="RefSeq" id="WP_345323369.1">
    <property type="nucleotide sequence ID" value="NZ_BAABGA010000035.1"/>
</dbReference>
<dbReference type="InterPro" id="IPR027417">
    <property type="entry name" value="P-loop_NTPase"/>
</dbReference>
<comment type="caution">
    <text evidence="1">The sequence shown here is derived from an EMBL/GenBank/DDBJ whole genome shotgun (WGS) entry which is preliminary data.</text>
</comment>
<accession>A0ABP8MVZ9</accession>
<evidence type="ECO:0000313" key="2">
    <source>
        <dbReference type="Proteomes" id="UP001500840"/>
    </source>
</evidence>
<organism evidence="1 2">
    <name type="scientific">Novipirellula rosea</name>
    <dbReference type="NCBI Taxonomy" id="1031540"/>
    <lineage>
        <taxon>Bacteria</taxon>
        <taxon>Pseudomonadati</taxon>
        <taxon>Planctomycetota</taxon>
        <taxon>Planctomycetia</taxon>
        <taxon>Pirellulales</taxon>
        <taxon>Pirellulaceae</taxon>
        <taxon>Novipirellula</taxon>
    </lineage>
</organism>
<gene>
    <name evidence="1" type="ORF">GCM10023156_30550</name>
</gene>
<dbReference type="EMBL" id="BAABGA010000035">
    <property type="protein sequence ID" value="GAA4455854.1"/>
    <property type="molecule type" value="Genomic_DNA"/>
</dbReference>
<evidence type="ECO:0000313" key="1">
    <source>
        <dbReference type="EMBL" id="GAA4455854.1"/>
    </source>
</evidence>
<dbReference type="Proteomes" id="UP001500840">
    <property type="component" value="Unassembled WGS sequence"/>
</dbReference>
<sequence>MSTFIESNETSTTSSELITDVHEHPTDNASKASEVNGSADEQTLAKNTGLKVDDLIEKFGFTIIEEQDEAVSPLEVFAMETSDPLPAEEPIELPRIHKPTPEKLLDRACKLGVNFFRNQHMDEFANIPTACGNRCSLMTSTKEFRSRLLELLRPHVAGELLAKTLKQTIELAELQSHQWPQVELGNRFKKLDSGTLLVDLGDADWNCIELNEGGWGIAPQRESHFTRMKHQKPLPIPAKGTDPNELFRFVEIESEEQRMLVQAWAIAAFHPNVSNPILLFTGPQGSAKTTRSKRLRDVIDPSVTPLLGEMEKSTLFLTFQHHAVPCFENVGKFSRSEADMFCRAVTGNGVERRKLFTNSDQVLYSFKRPIIINGIDTPTTRPDFIDRSIVVHCKRLTEFKAIRELDREFEDARSRIFGSLLDLLSSTLAKLPDVPPESPFRMADFAQFGRAMAMALGRPMDDFDKAYDLNIGCQHQEILEACPMTNALYSMSQEYSENRPWEGTADSLLRSLRYAAENAADRLAVSDLPKSARWLSSRLSELISSLDERGVVVRQLPRTRDARKWQVYSANPVQPEDGNIFAVLEELDSEN</sequence>
<reference evidence="2" key="1">
    <citation type="journal article" date="2019" name="Int. J. Syst. Evol. Microbiol.">
        <title>The Global Catalogue of Microorganisms (GCM) 10K type strain sequencing project: providing services to taxonomists for standard genome sequencing and annotation.</title>
        <authorList>
            <consortium name="The Broad Institute Genomics Platform"/>
            <consortium name="The Broad Institute Genome Sequencing Center for Infectious Disease"/>
            <person name="Wu L."/>
            <person name="Ma J."/>
        </authorList>
    </citation>
    <scope>NUCLEOTIDE SEQUENCE [LARGE SCALE GENOMIC DNA]</scope>
    <source>
        <strain evidence="2">JCM 17759</strain>
    </source>
</reference>